<evidence type="ECO:0000313" key="3">
    <source>
        <dbReference type="EMBL" id="VDL71187.1"/>
    </source>
</evidence>
<evidence type="ECO:0000313" key="4">
    <source>
        <dbReference type="Proteomes" id="UP000271162"/>
    </source>
</evidence>
<dbReference type="WBParaSite" id="NBR_0000759701-mRNA-1">
    <property type="protein sequence ID" value="NBR_0000759701-mRNA-1"/>
    <property type="gene ID" value="NBR_0000759701"/>
</dbReference>
<dbReference type="STRING" id="27835.A0A0N4XXA3"/>
<organism evidence="5">
    <name type="scientific">Nippostrongylus brasiliensis</name>
    <name type="common">Rat hookworm</name>
    <dbReference type="NCBI Taxonomy" id="27835"/>
    <lineage>
        <taxon>Eukaryota</taxon>
        <taxon>Metazoa</taxon>
        <taxon>Ecdysozoa</taxon>
        <taxon>Nematoda</taxon>
        <taxon>Chromadorea</taxon>
        <taxon>Rhabditida</taxon>
        <taxon>Rhabditina</taxon>
        <taxon>Rhabditomorpha</taxon>
        <taxon>Strongyloidea</taxon>
        <taxon>Heligmosomidae</taxon>
        <taxon>Nippostrongylus</taxon>
    </lineage>
</organism>
<evidence type="ECO:0000256" key="1">
    <source>
        <dbReference type="ARBA" id="ARBA00022786"/>
    </source>
</evidence>
<dbReference type="InterPro" id="IPR032675">
    <property type="entry name" value="LRR_dom_sf"/>
</dbReference>
<dbReference type="Pfam" id="PF00646">
    <property type="entry name" value="F-box"/>
    <property type="match status" value="1"/>
</dbReference>
<dbReference type="AlphaFoldDB" id="A0A0N4XXA3"/>
<dbReference type="Gene3D" id="3.80.10.10">
    <property type="entry name" value="Ribonuclease Inhibitor"/>
    <property type="match status" value="3"/>
</dbReference>
<dbReference type="PANTHER" id="PTHR13318:SF190">
    <property type="entry name" value="PARTNER OF PAIRED, ISOFORM B"/>
    <property type="match status" value="1"/>
</dbReference>
<keyword evidence="1" id="KW-0833">Ubl conjugation pathway</keyword>
<dbReference type="Proteomes" id="UP000271162">
    <property type="component" value="Unassembled WGS sequence"/>
</dbReference>
<dbReference type="SUPFAM" id="SSF52047">
    <property type="entry name" value="RNI-like"/>
    <property type="match status" value="1"/>
</dbReference>
<dbReference type="GO" id="GO:0031146">
    <property type="term" value="P:SCF-dependent proteasomal ubiquitin-dependent protein catabolic process"/>
    <property type="evidence" value="ECO:0007669"/>
    <property type="project" value="TreeGrafter"/>
</dbReference>
<dbReference type="InterPro" id="IPR001810">
    <property type="entry name" value="F-box_dom"/>
</dbReference>
<proteinExistence type="predicted"/>
<dbReference type="SUPFAM" id="SSF81383">
    <property type="entry name" value="F-box domain"/>
    <property type="match status" value="1"/>
</dbReference>
<feature type="domain" description="F-box" evidence="2">
    <location>
        <begin position="4"/>
        <end position="44"/>
    </location>
</feature>
<dbReference type="PANTHER" id="PTHR13318">
    <property type="entry name" value="PARTNER OF PAIRED, ISOFORM B-RELATED"/>
    <property type="match status" value="1"/>
</dbReference>
<dbReference type="OMA" id="HIGYIQK"/>
<evidence type="ECO:0000313" key="5">
    <source>
        <dbReference type="WBParaSite" id="NBR_0000759701-mRNA-1"/>
    </source>
</evidence>
<dbReference type="GO" id="GO:0019005">
    <property type="term" value="C:SCF ubiquitin ligase complex"/>
    <property type="evidence" value="ECO:0007669"/>
    <property type="project" value="TreeGrafter"/>
</dbReference>
<dbReference type="InterPro" id="IPR036047">
    <property type="entry name" value="F-box-like_dom_sf"/>
</dbReference>
<name>A0A0N4XXA3_NIPBR</name>
<accession>A0A0N4XXA3</accession>
<sequence length="487" mass="55723">MDTLNNDCLSQIFLNLDFVERVRLEHVCRMFHYVLQQQSTFSDSTKLDISQFLINTTTDYYQQESLSFLPTVVGVIERCGLYVEELSFGQRWLRISQPIIDCIANNCKRLRVVDLGAVILNADLSPLLEKVAAQLEEFSLEETSWVNIEFAEKVLHYFKSMKRIRKLNLRSAMFKLNQLAELPNTLRYLEIGGAHSFPAEVLIEFLQTHQQLEEFHACPVPVLDEDVITAIGSLANLRHLSLGHSYNAELRFDELCNLRKLESLRLNDVFGLTEMSLQLILSQLQDLQRITLVNCKNVFDYTALGSCSRLESLEIRNTMQLADEDLFTLCTHGNLKRLVLSNCFNFSSRGVNIALMRCQLKELSISKCARMTDEMMYTLASTQRELESISIQECTGITSKGVSALAWLRNIHLLREVDVSRNRSVDDTVVRNLHTALVTSASRRLPLVDGTKESDKETSQQKLILYIFDTSVSKEIEQEVKDRITLC</sequence>
<dbReference type="SMART" id="SM00367">
    <property type="entry name" value="LRR_CC"/>
    <property type="match status" value="5"/>
</dbReference>
<protein>
    <submittedName>
        <fullName evidence="5">F-box domain-containing protein</fullName>
    </submittedName>
</protein>
<dbReference type="EMBL" id="UYSL01019905">
    <property type="protein sequence ID" value="VDL71187.1"/>
    <property type="molecule type" value="Genomic_DNA"/>
</dbReference>
<reference evidence="3 4" key="2">
    <citation type="submission" date="2018-11" db="EMBL/GenBank/DDBJ databases">
        <authorList>
            <consortium name="Pathogen Informatics"/>
        </authorList>
    </citation>
    <scope>NUCLEOTIDE SEQUENCE [LARGE SCALE GENOMIC DNA]</scope>
</reference>
<gene>
    <name evidence="3" type="ORF">NBR_LOCUS7598</name>
</gene>
<reference evidence="5" key="1">
    <citation type="submission" date="2017-02" db="UniProtKB">
        <authorList>
            <consortium name="WormBaseParasite"/>
        </authorList>
    </citation>
    <scope>IDENTIFICATION</scope>
</reference>
<dbReference type="SMART" id="SM00256">
    <property type="entry name" value="FBOX"/>
    <property type="match status" value="1"/>
</dbReference>
<keyword evidence="4" id="KW-1185">Reference proteome</keyword>
<dbReference type="InterPro" id="IPR006553">
    <property type="entry name" value="Leu-rich_rpt_Cys-con_subtyp"/>
</dbReference>
<evidence type="ECO:0000259" key="2">
    <source>
        <dbReference type="SMART" id="SM00256"/>
    </source>
</evidence>